<feature type="compositionally biased region" description="Basic and acidic residues" evidence="1">
    <location>
        <begin position="151"/>
        <end position="184"/>
    </location>
</feature>
<dbReference type="GO" id="GO:0003924">
    <property type="term" value="F:GTPase activity"/>
    <property type="evidence" value="ECO:0007669"/>
    <property type="project" value="InterPro"/>
</dbReference>
<dbReference type="EMBL" id="JABBWM010000092">
    <property type="protein sequence ID" value="KAG2092113.1"/>
    <property type="molecule type" value="Genomic_DNA"/>
</dbReference>
<feature type="compositionally biased region" description="Low complexity" evidence="1">
    <location>
        <begin position="203"/>
        <end position="224"/>
    </location>
</feature>
<organism evidence="2 3">
    <name type="scientific">Suillus discolor</name>
    <dbReference type="NCBI Taxonomy" id="1912936"/>
    <lineage>
        <taxon>Eukaryota</taxon>
        <taxon>Fungi</taxon>
        <taxon>Dikarya</taxon>
        <taxon>Basidiomycota</taxon>
        <taxon>Agaricomycotina</taxon>
        <taxon>Agaricomycetes</taxon>
        <taxon>Agaricomycetidae</taxon>
        <taxon>Boletales</taxon>
        <taxon>Suillineae</taxon>
        <taxon>Suillaceae</taxon>
        <taxon>Suillus</taxon>
    </lineage>
</organism>
<dbReference type="AlphaFoldDB" id="A0A9P7EUN1"/>
<feature type="region of interest" description="Disordered" evidence="1">
    <location>
        <begin position="96"/>
        <end position="224"/>
    </location>
</feature>
<evidence type="ECO:0000313" key="2">
    <source>
        <dbReference type="EMBL" id="KAG2092113.1"/>
    </source>
</evidence>
<name>A0A9P7EUN1_9AGAM</name>
<dbReference type="Gene3D" id="6.10.140.1070">
    <property type="match status" value="1"/>
</dbReference>
<dbReference type="PANTHER" id="PTHR43127">
    <property type="entry name" value="DEVELOPMENTALLY-REGULATED GTP-BINDING PROTEIN 2"/>
    <property type="match status" value="1"/>
</dbReference>
<dbReference type="InterPro" id="IPR045001">
    <property type="entry name" value="DRG"/>
</dbReference>
<dbReference type="OrthoDB" id="2686178at2759"/>
<gene>
    <name evidence="2" type="ORF">F5147DRAFT_657739</name>
</gene>
<reference evidence="2" key="1">
    <citation type="journal article" date="2020" name="New Phytol.">
        <title>Comparative genomics reveals dynamic genome evolution in host specialist ectomycorrhizal fungi.</title>
        <authorList>
            <person name="Lofgren L.A."/>
            <person name="Nguyen N.H."/>
            <person name="Vilgalys R."/>
            <person name="Ruytinx J."/>
            <person name="Liao H.L."/>
            <person name="Branco S."/>
            <person name="Kuo A."/>
            <person name="LaButti K."/>
            <person name="Lipzen A."/>
            <person name="Andreopoulos W."/>
            <person name="Pangilinan J."/>
            <person name="Riley R."/>
            <person name="Hundley H."/>
            <person name="Na H."/>
            <person name="Barry K."/>
            <person name="Grigoriev I.V."/>
            <person name="Stajich J.E."/>
            <person name="Kennedy P.G."/>
        </authorList>
    </citation>
    <scope>NUCLEOTIDE SEQUENCE</scope>
    <source>
        <strain evidence="2">FC423</strain>
    </source>
</reference>
<comment type="caution">
    <text evidence="2">The sequence shown here is derived from an EMBL/GenBank/DDBJ whole genome shotgun (WGS) entry which is preliminary data.</text>
</comment>
<dbReference type="RefSeq" id="XP_041286746.1">
    <property type="nucleotide sequence ID" value="XM_041434313.1"/>
</dbReference>
<protein>
    <submittedName>
        <fullName evidence="2">Uncharacterized protein</fullName>
    </submittedName>
</protein>
<evidence type="ECO:0000256" key="1">
    <source>
        <dbReference type="SAM" id="MobiDB-lite"/>
    </source>
</evidence>
<keyword evidence="3" id="KW-1185">Reference proteome</keyword>
<dbReference type="GO" id="GO:0005525">
    <property type="term" value="F:GTP binding"/>
    <property type="evidence" value="ECO:0007669"/>
    <property type="project" value="InterPro"/>
</dbReference>
<sequence length="582" mass="64720">MPLHARLAAAKTTDLILIILDATKSEEQRWLLKLDAVGIRLNKCKPDVVFKWWTTGGITLNTTIKLTKTDEKTICTILAGYTDKLHNCDVMIREDLDTRSGSEGPEDDTMTKANSDYEDNAASKKRKAKSEDEEMPEMLADAAKRASSAKCLHDGAQDDPKELPKARPEVEPKEPPKAHLEAEPKSPVCAASGEAPSTEVANSLPPQSLAPSSPSPMRRQPSRMLTDHVAPAVPTASGSVGIQQEGSLATESMMRPYDTSLRPGIVQPNARLYGSRQGLRTDPRYPSPQWNDHPHGENHLQGPGRGFPRYPPDYQCNYHNQRMQHAPLPPHSQPSCVLQPPHGPLGPQHYDESYHHNSGYTETPFSDPRDRHIERLQNLSAITLANIPPTYGDAQIGLNVEARQDVYQDGGLTLRNETLHGLTDRGNIFEVLPRSVPNNDNLFVSYLSTAVMVYNLVVNYSQLSRQPNRTPVSTNITSSMSFNLCIVRVQQAPKALMFANQIIQTGIATIIVLEYSAFLPNDLEDLERIKSAVDYYMKSPTAVAVEKGAKEIYRQGYDREEMGKKILEFILENRLCTSLAWL</sequence>
<evidence type="ECO:0000313" key="3">
    <source>
        <dbReference type="Proteomes" id="UP000823399"/>
    </source>
</evidence>
<proteinExistence type="predicted"/>
<dbReference type="Proteomes" id="UP000823399">
    <property type="component" value="Unassembled WGS sequence"/>
</dbReference>
<dbReference type="GeneID" id="64696572"/>
<accession>A0A9P7EUN1</accession>